<feature type="transmembrane region" description="Helical" evidence="12">
    <location>
        <begin position="139"/>
        <end position="160"/>
    </location>
</feature>
<gene>
    <name evidence="13" type="primary">uppP</name>
    <name evidence="13" type="ORF">SCFA_2490005</name>
</gene>
<keyword evidence="9 12" id="KW-0472">Membrane</keyword>
<dbReference type="EMBL" id="CAADRN010000167">
    <property type="protein sequence ID" value="VFU14379.1"/>
    <property type="molecule type" value="Genomic_DNA"/>
</dbReference>
<organism evidence="13">
    <name type="scientific">anaerobic digester metagenome</name>
    <dbReference type="NCBI Taxonomy" id="1263854"/>
    <lineage>
        <taxon>unclassified sequences</taxon>
        <taxon>metagenomes</taxon>
        <taxon>ecological metagenomes</taxon>
    </lineage>
</organism>
<evidence type="ECO:0000256" key="6">
    <source>
        <dbReference type="ARBA" id="ARBA00022692"/>
    </source>
</evidence>
<dbReference type="AlphaFoldDB" id="A0A485LZS5"/>
<proteinExistence type="inferred from homology"/>
<evidence type="ECO:0000256" key="5">
    <source>
        <dbReference type="ARBA" id="ARBA00022475"/>
    </source>
</evidence>
<keyword evidence="7 13" id="KW-0378">Hydrolase</keyword>
<dbReference type="EC" id="3.6.1.27" evidence="3"/>
<evidence type="ECO:0000256" key="8">
    <source>
        <dbReference type="ARBA" id="ARBA00022989"/>
    </source>
</evidence>
<comment type="catalytic activity">
    <reaction evidence="11">
        <text>di-trans,octa-cis-undecaprenyl diphosphate + H2O = di-trans,octa-cis-undecaprenyl phosphate + phosphate + H(+)</text>
        <dbReference type="Rhea" id="RHEA:28094"/>
        <dbReference type="ChEBI" id="CHEBI:15377"/>
        <dbReference type="ChEBI" id="CHEBI:15378"/>
        <dbReference type="ChEBI" id="CHEBI:43474"/>
        <dbReference type="ChEBI" id="CHEBI:58405"/>
        <dbReference type="ChEBI" id="CHEBI:60392"/>
        <dbReference type="EC" id="3.6.1.27"/>
    </reaction>
</comment>
<accession>A0A485LZS5</accession>
<dbReference type="PANTHER" id="PTHR30622:SF4">
    <property type="entry name" value="UNDECAPRENYL-DIPHOSPHATASE"/>
    <property type="match status" value="1"/>
</dbReference>
<reference evidence="13" key="1">
    <citation type="submission" date="2019-03" db="EMBL/GenBank/DDBJ databases">
        <authorList>
            <person name="Hao L."/>
        </authorList>
    </citation>
    <scope>NUCLEOTIDE SEQUENCE</scope>
</reference>
<dbReference type="GO" id="GO:0050380">
    <property type="term" value="F:undecaprenyl-diphosphatase activity"/>
    <property type="evidence" value="ECO:0007669"/>
    <property type="project" value="UniProtKB-EC"/>
</dbReference>
<sequence>MTIFQALVLGIFQGLGEFLPISSSAHLVLIPWVFNWPYAGLTFDVALHIGTLISVVAFFWRDWFSLISSALRRDGTQEARMFWYLLVATVPGAAVGYLFEEQAETIFRTPLLIGALLIAMGIVLYWVDRRAASIKDIQSLSLSGSLLIGLSQAFAIIPGVSRSGVTMTAGRALGLTREAAARFSFLLSTPIIVGAGVFKLKDITPGEINAAFITGVIASAAVGFLSIGFLLRYLARHNFGVFAWYRFAVGSAVILIALLRL</sequence>
<feature type="transmembrane region" description="Helical" evidence="12">
    <location>
        <begin position="241"/>
        <end position="259"/>
    </location>
</feature>
<name>A0A485LZS5_9ZZZZ</name>
<feature type="transmembrane region" description="Helical" evidence="12">
    <location>
        <begin position="40"/>
        <end position="60"/>
    </location>
</feature>
<dbReference type="HAMAP" id="MF_01006">
    <property type="entry name" value="Undec_diphosphatase"/>
    <property type="match status" value="1"/>
</dbReference>
<feature type="transmembrane region" description="Helical" evidence="12">
    <location>
        <begin position="180"/>
        <end position="198"/>
    </location>
</feature>
<feature type="transmembrane region" description="Helical" evidence="12">
    <location>
        <begin position="210"/>
        <end position="235"/>
    </location>
</feature>
<evidence type="ECO:0000256" key="2">
    <source>
        <dbReference type="ARBA" id="ARBA00010621"/>
    </source>
</evidence>
<dbReference type="GO" id="GO:0005886">
    <property type="term" value="C:plasma membrane"/>
    <property type="evidence" value="ECO:0007669"/>
    <property type="project" value="UniProtKB-SubCell"/>
</dbReference>
<evidence type="ECO:0000256" key="11">
    <source>
        <dbReference type="ARBA" id="ARBA00047594"/>
    </source>
</evidence>
<protein>
    <recommendedName>
        <fullName evidence="4">Undecaprenyl-diphosphatase</fullName>
        <ecNumber evidence="3">3.6.1.27</ecNumber>
    </recommendedName>
    <alternativeName>
        <fullName evidence="10">Undecaprenyl pyrophosphate phosphatase</fullName>
    </alternativeName>
</protein>
<evidence type="ECO:0000256" key="4">
    <source>
        <dbReference type="ARBA" id="ARBA00021581"/>
    </source>
</evidence>
<evidence type="ECO:0000256" key="7">
    <source>
        <dbReference type="ARBA" id="ARBA00022801"/>
    </source>
</evidence>
<dbReference type="InterPro" id="IPR003824">
    <property type="entry name" value="UppP"/>
</dbReference>
<keyword evidence="8 12" id="KW-1133">Transmembrane helix</keyword>
<evidence type="ECO:0000256" key="1">
    <source>
        <dbReference type="ARBA" id="ARBA00004651"/>
    </source>
</evidence>
<keyword evidence="6 12" id="KW-0812">Transmembrane</keyword>
<dbReference type="Pfam" id="PF02673">
    <property type="entry name" value="BacA"/>
    <property type="match status" value="1"/>
</dbReference>
<dbReference type="PANTHER" id="PTHR30622">
    <property type="entry name" value="UNDECAPRENYL-DIPHOSPHATASE"/>
    <property type="match status" value="1"/>
</dbReference>
<comment type="subcellular location">
    <subcellularLocation>
        <location evidence="1">Cell membrane</location>
        <topology evidence="1">Multi-pass membrane protein</topology>
    </subcellularLocation>
</comment>
<evidence type="ECO:0000256" key="9">
    <source>
        <dbReference type="ARBA" id="ARBA00023136"/>
    </source>
</evidence>
<evidence type="ECO:0000256" key="12">
    <source>
        <dbReference type="SAM" id="Phobius"/>
    </source>
</evidence>
<feature type="transmembrane region" description="Helical" evidence="12">
    <location>
        <begin position="81"/>
        <end position="99"/>
    </location>
</feature>
<comment type="similarity">
    <text evidence="2">Belongs to the UppP family.</text>
</comment>
<evidence type="ECO:0000256" key="3">
    <source>
        <dbReference type="ARBA" id="ARBA00012374"/>
    </source>
</evidence>
<evidence type="ECO:0000256" key="10">
    <source>
        <dbReference type="ARBA" id="ARBA00032707"/>
    </source>
</evidence>
<keyword evidence="5" id="KW-1003">Cell membrane</keyword>
<feature type="transmembrane region" description="Helical" evidence="12">
    <location>
        <begin position="105"/>
        <end position="127"/>
    </location>
</feature>
<evidence type="ECO:0000313" key="13">
    <source>
        <dbReference type="EMBL" id="VFU14379.1"/>
    </source>
</evidence>